<dbReference type="GO" id="GO:0016887">
    <property type="term" value="F:ATP hydrolysis activity"/>
    <property type="evidence" value="ECO:0007669"/>
    <property type="project" value="InterPro"/>
</dbReference>
<dbReference type="InterPro" id="IPR001757">
    <property type="entry name" value="P_typ_ATPase"/>
</dbReference>
<dbReference type="GO" id="GO:0016463">
    <property type="term" value="F:P-type zinc transporter activity"/>
    <property type="evidence" value="ECO:0007669"/>
    <property type="project" value="UniProtKB-EC"/>
</dbReference>
<feature type="transmembrane region" description="Helical" evidence="10">
    <location>
        <begin position="466"/>
        <end position="490"/>
    </location>
</feature>
<dbReference type="PRINTS" id="PR00119">
    <property type="entry name" value="CATATPASE"/>
</dbReference>
<evidence type="ECO:0000256" key="5">
    <source>
        <dbReference type="ARBA" id="ARBA00022967"/>
    </source>
</evidence>
<dbReference type="InterPro" id="IPR044492">
    <property type="entry name" value="P_typ_ATPase_HD_dom"/>
</dbReference>
<keyword evidence="4 10" id="KW-0479">Metal-binding</keyword>
<evidence type="ECO:0000256" key="4">
    <source>
        <dbReference type="ARBA" id="ARBA00022723"/>
    </source>
</evidence>
<reference evidence="13" key="1">
    <citation type="submission" date="2020-08" db="EMBL/GenBank/DDBJ databases">
        <title>Lewinella bacteria from marine environments.</title>
        <authorList>
            <person name="Zhong Y."/>
        </authorList>
    </citation>
    <scope>NUCLEOTIDE SEQUENCE</scope>
    <source>
        <strain evidence="13">KCTC 42187</strain>
    </source>
</reference>
<dbReference type="NCBIfam" id="TIGR01494">
    <property type="entry name" value="ATPase_P-type"/>
    <property type="match status" value="1"/>
</dbReference>
<dbReference type="Pfam" id="PF00702">
    <property type="entry name" value="Hydrolase"/>
    <property type="match status" value="1"/>
</dbReference>
<dbReference type="InterPro" id="IPR027256">
    <property type="entry name" value="P-typ_ATPase_IB"/>
</dbReference>
<keyword evidence="10" id="KW-0067">ATP-binding</keyword>
<gene>
    <name evidence="13" type="ORF">H9S92_12820</name>
</gene>
<dbReference type="SUPFAM" id="SSF56784">
    <property type="entry name" value="HAD-like"/>
    <property type="match status" value="1"/>
</dbReference>
<sequence length="831" mass="87548">MRKLELDLPVLLPEVPGERDLCVTRLLSALNAEGGIEKAHLKDGTPPQVCIHYDPDQVALEKVKAIARRAGAEITERYRHLLLDVTGIRHQRHARQVGAQIGKASGITEAVVSGTGVARVEYDTNLTDESAVLAAVRKTDIQIMGDATATPHADHDDHSGHDHGPGEHDHKTHGGGHGHNHDHSGIFGENTELYFAIGSGVFWLVGLILSFIGGVPELVSTLLYGIAILLGGYFILIEAFQTIRQGKFEIDFLMLVAAAGACALGEFQEAALLLFLFSIGHALENYAMGRARKSIAALSDLAPPTALVKRNGSTSEVGVAELVVGDIIVVRPNSKIAADGVIISGTSAVDQAPITGESVPVDKLPVSNTEAEVDLDTLPAEHRAFAGTINGSSPLEIRVLKLAGDSTLSRLVTLVKEAETQQSPTQQLTDKFERYFVPAVIGLVFLLLFAFLVIDEPFSKSFYRAMAVLVAASPCALAISTPSAVLAGVARAARQGVLIKGGRPLEDLGGITALAFDKTGTLTEGKPRLTEVIASGEATESELLTVAIAVEELSDHPLAAAIVTGSKERLGSSASIPAAENLEALTARGVKATVAGKTVHIGNRRLFRELTGQEIPTDIDQQMAKLEDTGNTAMIVHQDNRYLGIIAVMDVARPEAKATLAALKEIGIKKMVMLTGDHQKVADAVAADIGITDPLGSLLPEDKVAAIEQLRAEEGMVAMIGDGVNDAPAMAKSTVGIAMGAAGSEVALETADVALMADRLDNLPFAIGLSRKAKAVIWQNLVLSLGMVVILIPLTLLGIAEIGPAVIAHEGSTLVVVGNALRLLRYKGPSK</sequence>
<evidence type="ECO:0000256" key="7">
    <source>
        <dbReference type="ARBA" id="ARBA00023136"/>
    </source>
</evidence>
<dbReference type="InterPro" id="IPR023299">
    <property type="entry name" value="ATPase_P-typ_cyto_dom_N"/>
</dbReference>
<evidence type="ECO:0000256" key="8">
    <source>
        <dbReference type="ARBA" id="ARBA00039097"/>
    </source>
</evidence>
<evidence type="ECO:0000256" key="3">
    <source>
        <dbReference type="ARBA" id="ARBA00022692"/>
    </source>
</evidence>
<dbReference type="Gene3D" id="2.70.150.10">
    <property type="entry name" value="Calcium-transporting ATPase, cytoplasmic transduction domain A"/>
    <property type="match status" value="1"/>
</dbReference>
<dbReference type="SFLD" id="SFLDS00003">
    <property type="entry name" value="Haloacid_Dehalogenase"/>
    <property type="match status" value="1"/>
</dbReference>
<organism evidence="13 14">
    <name type="scientific">Neolewinella lacunae</name>
    <dbReference type="NCBI Taxonomy" id="1517758"/>
    <lineage>
        <taxon>Bacteria</taxon>
        <taxon>Pseudomonadati</taxon>
        <taxon>Bacteroidota</taxon>
        <taxon>Saprospiria</taxon>
        <taxon>Saprospirales</taxon>
        <taxon>Lewinellaceae</taxon>
        <taxon>Neolewinella</taxon>
    </lineage>
</organism>
<dbReference type="EC" id="7.2.2.12" evidence="8"/>
<comment type="caution">
    <text evidence="13">The sequence shown here is derived from an EMBL/GenBank/DDBJ whole genome shotgun (WGS) entry which is preliminary data.</text>
</comment>
<dbReference type="SUPFAM" id="SSF81653">
    <property type="entry name" value="Calcium ATPase, transduction domain A"/>
    <property type="match status" value="1"/>
</dbReference>
<dbReference type="SFLD" id="SFLDG00002">
    <property type="entry name" value="C1.7:_P-type_atpase_like"/>
    <property type="match status" value="1"/>
</dbReference>
<dbReference type="AlphaFoldDB" id="A0A923PJ61"/>
<proteinExistence type="inferred from homology"/>
<dbReference type="InterPro" id="IPR008250">
    <property type="entry name" value="ATPase_P-typ_transduc_dom_A_sf"/>
</dbReference>
<evidence type="ECO:0000256" key="1">
    <source>
        <dbReference type="ARBA" id="ARBA00004370"/>
    </source>
</evidence>
<evidence type="ECO:0000256" key="11">
    <source>
        <dbReference type="SAM" id="MobiDB-lite"/>
    </source>
</evidence>
<evidence type="ECO:0000259" key="12">
    <source>
        <dbReference type="Pfam" id="PF00122"/>
    </source>
</evidence>
<dbReference type="PANTHER" id="PTHR48085:SF5">
    <property type="entry name" value="CADMIUM_ZINC-TRANSPORTING ATPASE HMA4-RELATED"/>
    <property type="match status" value="1"/>
</dbReference>
<dbReference type="Proteomes" id="UP000650081">
    <property type="component" value="Unassembled WGS sequence"/>
</dbReference>
<evidence type="ECO:0000313" key="13">
    <source>
        <dbReference type="EMBL" id="MBC6995055.1"/>
    </source>
</evidence>
<keyword evidence="6 10" id="KW-1133">Transmembrane helix</keyword>
<keyword evidence="5" id="KW-1278">Translocase</keyword>
<feature type="region of interest" description="Disordered" evidence="11">
    <location>
        <begin position="148"/>
        <end position="182"/>
    </location>
</feature>
<dbReference type="GO" id="GO:0046872">
    <property type="term" value="F:metal ion binding"/>
    <property type="evidence" value="ECO:0007669"/>
    <property type="project" value="UniProtKB-KW"/>
</dbReference>
<feature type="transmembrane region" description="Helical" evidence="10">
    <location>
        <begin position="193"/>
        <end position="212"/>
    </location>
</feature>
<dbReference type="EMBL" id="JACSIT010000117">
    <property type="protein sequence ID" value="MBC6995055.1"/>
    <property type="molecule type" value="Genomic_DNA"/>
</dbReference>
<dbReference type="SFLD" id="SFLDF00027">
    <property type="entry name" value="p-type_atpase"/>
    <property type="match status" value="1"/>
</dbReference>
<dbReference type="RefSeq" id="WP_187467108.1">
    <property type="nucleotide sequence ID" value="NZ_JACSIT010000117.1"/>
</dbReference>
<dbReference type="NCBIfam" id="TIGR01525">
    <property type="entry name" value="ATPase-IB_hvy"/>
    <property type="match status" value="1"/>
</dbReference>
<name>A0A923PJ61_9BACT</name>
<keyword evidence="10" id="KW-1003">Cell membrane</keyword>
<dbReference type="CDD" id="cd07551">
    <property type="entry name" value="P-type_ATPase_HM_ZosA_PfeT-like"/>
    <property type="match status" value="1"/>
</dbReference>
<dbReference type="Pfam" id="PF00122">
    <property type="entry name" value="E1-E2_ATPase"/>
    <property type="match status" value="1"/>
</dbReference>
<feature type="transmembrane region" description="Helical" evidence="10">
    <location>
        <begin position="781"/>
        <end position="800"/>
    </location>
</feature>
<keyword evidence="3 10" id="KW-0812">Transmembrane</keyword>
<keyword evidence="14" id="KW-1185">Reference proteome</keyword>
<dbReference type="InterPro" id="IPR023214">
    <property type="entry name" value="HAD_sf"/>
</dbReference>
<feature type="transmembrane region" description="Helical" evidence="10">
    <location>
        <begin position="218"/>
        <end position="236"/>
    </location>
</feature>
<dbReference type="Gene3D" id="3.40.1110.10">
    <property type="entry name" value="Calcium-transporting ATPase, cytoplasmic domain N"/>
    <property type="match status" value="1"/>
</dbReference>
<evidence type="ECO:0000256" key="9">
    <source>
        <dbReference type="ARBA" id="ARBA00047308"/>
    </source>
</evidence>
<dbReference type="PANTHER" id="PTHR48085">
    <property type="entry name" value="CADMIUM/ZINC-TRANSPORTING ATPASE HMA2-RELATED"/>
    <property type="match status" value="1"/>
</dbReference>
<evidence type="ECO:0000313" key="14">
    <source>
        <dbReference type="Proteomes" id="UP000650081"/>
    </source>
</evidence>
<evidence type="ECO:0000256" key="2">
    <source>
        <dbReference type="ARBA" id="ARBA00006024"/>
    </source>
</evidence>
<dbReference type="InterPro" id="IPR051014">
    <property type="entry name" value="Cation_Transport_ATPase_IB"/>
</dbReference>
<feature type="transmembrane region" description="Helical" evidence="10">
    <location>
        <begin position="435"/>
        <end position="454"/>
    </location>
</feature>
<dbReference type="GO" id="GO:0005886">
    <property type="term" value="C:plasma membrane"/>
    <property type="evidence" value="ECO:0007669"/>
    <property type="project" value="UniProtKB-SubCell"/>
</dbReference>
<dbReference type="InterPro" id="IPR036412">
    <property type="entry name" value="HAD-like_sf"/>
</dbReference>
<accession>A0A923PJ61</accession>
<dbReference type="InterPro" id="IPR023298">
    <property type="entry name" value="ATPase_P-typ_TM_dom_sf"/>
</dbReference>
<comment type="subcellular location">
    <subcellularLocation>
        <location evidence="10">Cell membrane</location>
    </subcellularLocation>
    <subcellularLocation>
        <location evidence="1">Membrane</location>
    </subcellularLocation>
</comment>
<comment type="similarity">
    <text evidence="2 10">Belongs to the cation transport ATPase (P-type) (TC 3.A.3) family. Type IB subfamily.</text>
</comment>
<dbReference type="Gene3D" id="3.40.50.1000">
    <property type="entry name" value="HAD superfamily/HAD-like"/>
    <property type="match status" value="1"/>
</dbReference>
<dbReference type="Gene3D" id="3.30.70.100">
    <property type="match status" value="2"/>
</dbReference>
<evidence type="ECO:0000256" key="6">
    <source>
        <dbReference type="ARBA" id="ARBA00022989"/>
    </source>
</evidence>
<dbReference type="SUPFAM" id="SSF81665">
    <property type="entry name" value="Calcium ATPase, transmembrane domain M"/>
    <property type="match status" value="1"/>
</dbReference>
<dbReference type="PRINTS" id="PR00941">
    <property type="entry name" value="CDATPASE"/>
</dbReference>
<keyword evidence="7 10" id="KW-0472">Membrane</keyword>
<dbReference type="InterPro" id="IPR018303">
    <property type="entry name" value="ATPase_P-typ_P_site"/>
</dbReference>
<dbReference type="GO" id="GO:0005524">
    <property type="term" value="F:ATP binding"/>
    <property type="evidence" value="ECO:0007669"/>
    <property type="project" value="UniProtKB-UniRule"/>
</dbReference>
<dbReference type="Gene3D" id="1.20.1110.10">
    <property type="entry name" value="Calcium-transporting ATPase, transmembrane domain"/>
    <property type="match status" value="1"/>
</dbReference>
<evidence type="ECO:0000256" key="10">
    <source>
        <dbReference type="RuleBase" id="RU362081"/>
    </source>
</evidence>
<feature type="domain" description="P-type ATPase A" evidence="12">
    <location>
        <begin position="301"/>
        <end position="416"/>
    </location>
</feature>
<comment type="catalytic activity">
    <reaction evidence="9">
        <text>Zn(2+)(in) + ATP + H2O = Zn(2+)(out) + ADP + phosphate + H(+)</text>
        <dbReference type="Rhea" id="RHEA:20621"/>
        <dbReference type="ChEBI" id="CHEBI:15377"/>
        <dbReference type="ChEBI" id="CHEBI:15378"/>
        <dbReference type="ChEBI" id="CHEBI:29105"/>
        <dbReference type="ChEBI" id="CHEBI:30616"/>
        <dbReference type="ChEBI" id="CHEBI:43474"/>
        <dbReference type="ChEBI" id="CHEBI:456216"/>
        <dbReference type="EC" id="7.2.2.12"/>
    </reaction>
</comment>
<dbReference type="InterPro" id="IPR059000">
    <property type="entry name" value="ATPase_P-type_domA"/>
</dbReference>
<keyword evidence="10" id="KW-0547">Nucleotide-binding</keyword>
<protein>
    <recommendedName>
        <fullName evidence="8">P-type Zn(2+) transporter</fullName>
        <ecNumber evidence="8">7.2.2.12</ecNumber>
    </recommendedName>
</protein>
<dbReference type="PROSITE" id="PS00154">
    <property type="entry name" value="ATPASE_E1_E2"/>
    <property type="match status" value="1"/>
</dbReference>
<feature type="compositionally biased region" description="Basic and acidic residues" evidence="11">
    <location>
        <begin position="152"/>
        <end position="172"/>
    </location>
</feature>